<reference evidence="3" key="1">
    <citation type="submission" date="2016-04" db="EMBL/GenBank/DDBJ databases">
        <authorList>
            <person name="Chen L."/>
            <person name="Zhuang W."/>
            <person name="Wang G."/>
        </authorList>
    </citation>
    <scope>NUCLEOTIDE SEQUENCE [LARGE SCALE GENOMIC DNA]</scope>
    <source>
        <strain evidence="3">208</strain>
    </source>
</reference>
<keyword evidence="3" id="KW-1185">Reference proteome</keyword>
<gene>
    <name evidence="2" type="ORF">A4R26_19450</name>
</gene>
<proteinExistence type="predicted"/>
<accession>A0A1V9FR15</accession>
<dbReference type="AlphaFoldDB" id="A0A1V9FR15"/>
<organism evidence="2 3">
    <name type="scientific">Niastella populi</name>
    <dbReference type="NCBI Taxonomy" id="550983"/>
    <lineage>
        <taxon>Bacteria</taxon>
        <taxon>Pseudomonadati</taxon>
        <taxon>Bacteroidota</taxon>
        <taxon>Chitinophagia</taxon>
        <taxon>Chitinophagales</taxon>
        <taxon>Chitinophagaceae</taxon>
        <taxon>Niastella</taxon>
    </lineage>
</organism>
<evidence type="ECO:0000313" key="2">
    <source>
        <dbReference type="EMBL" id="OQP60783.1"/>
    </source>
</evidence>
<evidence type="ECO:0000313" key="3">
    <source>
        <dbReference type="Proteomes" id="UP000192276"/>
    </source>
</evidence>
<feature type="domain" description="Secretion system C-terminal sorting" evidence="1">
    <location>
        <begin position="357"/>
        <end position="427"/>
    </location>
</feature>
<evidence type="ECO:0000259" key="1">
    <source>
        <dbReference type="Pfam" id="PF18962"/>
    </source>
</evidence>
<dbReference type="EMBL" id="LWBP01000145">
    <property type="protein sequence ID" value="OQP60783.1"/>
    <property type="molecule type" value="Genomic_DNA"/>
</dbReference>
<protein>
    <recommendedName>
        <fullName evidence="1">Secretion system C-terminal sorting domain-containing protein</fullName>
    </recommendedName>
</protein>
<dbReference type="NCBIfam" id="TIGR04183">
    <property type="entry name" value="Por_Secre_tail"/>
    <property type="match status" value="1"/>
</dbReference>
<dbReference type="Proteomes" id="UP000192276">
    <property type="component" value="Unassembled WGS sequence"/>
</dbReference>
<dbReference type="Pfam" id="PF18962">
    <property type="entry name" value="Por_Secre_tail"/>
    <property type="match status" value="1"/>
</dbReference>
<dbReference type="InterPro" id="IPR026444">
    <property type="entry name" value="Secre_tail"/>
</dbReference>
<dbReference type="STRING" id="550983.A4R26_19450"/>
<dbReference type="Gene3D" id="2.60.40.10">
    <property type="entry name" value="Immunoglobulins"/>
    <property type="match status" value="1"/>
</dbReference>
<sequence>MVTAVAITANAQLVINENFSGFTNGDLGTQGGWVQLGTGTDVQIATTTPLTYAGYTSGFQYAVVSSTDGTDPRKPFSASVSTSGNKTFFMSFLVRVTNLPQLNEGPDDAITFENTANGTFPCRFYMREDNGSSNDIEFGIAVGTANPEYTTGNFQYNTTYLIVIRYDVVSGADNDDAYLWVNPALGAEPSTAIATGATGANQQNTDEVVYGSQINAMRIWQTDEDDSPDAAYDGFRVAAGDNSAAAWATLSPVGAPLPVQLTSFNASEETFGTKLVWNTEEESGIVSYVIERSTDGKNFSVIGNVKAANLRSYSFTDAQPAADNNYYRLKMVEQDGTFKYSFIISLKAKLTTNISVSPNPVKNFVMIQHPKAGVAAHIQIISATGQTIRDIRLSANAVISNVDMSGLTNGLYHIVFKNGAEIFSKTILKQ</sequence>
<comment type="caution">
    <text evidence="2">The sequence shown here is derived from an EMBL/GenBank/DDBJ whole genome shotgun (WGS) entry which is preliminary data.</text>
</comment>
<name>A0A1V9FR15_9BACT</name>
<dbReference type="InterPro" id="IPR013783">
    <property type="entry name" value="Ig-like_fold"/>
</dbReference>